<dbReference type="GO" id="GO:0170039">
    <property type="term" value="P:proteinogenic amino acid metabolic process"/>
    <property type="evidence" value="ECO:0007669"/>
    <property type="project" value="UniProtKB-ARBA"/>
</dbReference>
<dbReference type="InterPro" id="IPR053376">
    <property type="entry name" value="Serine_acetyltransferase"/>
</dbReference>
<evidence type="ECO:0000256" key="1">
    <source>
        <dbReference type="ARBA" id="ARBA00007274"/>
    </source>
</evidence>
<reference evidence="8 9" key="1">
    <citation type="journal article" date="2019" name="Int. J. Syst. Evol. Microbiol.">
        <title>The Global Catalogue of Microorganisms (GCM) 10K type strain sequencing project: providing services to taxonomists for standard genome sequencing and annotation.</title>
        <authorList>
            <consortium name="The Broad Institute Genomics Platform"/>
            <consortium name="The Broad Institute Genome Sequencing Center for Infectious Disease"/>
            <person name="Wu L."/>
            <person name="Ma J."/>
        </authorList>
    </citation>
    <scope>NUCLEOTIDE SEQUENCE [LARGE SCALE GENOMIC DNA]</scope>
    <source>
        <strain evidence="8 9">CGMCC 1.12563</strain>
    </source>
</reference>
<dbReference type="Proteomes" id="UP001597187">
    <property type="component" value="Unassembled WGS sequence"/>
</dbReference>
<feature type="region of interest" description="Disordered" evidence="7">
    <location>
        <begin position="155"/>
        <end position="189"/>
    </location>
</feature>
<name>A0ABD6AZY4_9EURY</name>
<keyword evidence="4 8" id="KW-0808">Transferase</keyword>
<evidence type="ECO:0000256" key="2">
    <source>
        <dbReference type="ARBA" id="ARBA00013266"/>
    </source>
</evidence>
<dbReference type="SUPFAM" id="SSF51161">
    <property type="entry name" value="Trimeric LpxA-like enzymes"/>
    <property type="match status" value="1"/>
</dbReference>
<dbReference type="EC" id="2.3.1.30" evidence="2"/>
<dbReference type="InterPro" id="IPR042122">
    <property type="entry name" value="Ser_AcTrfase_N_sf"/>
</dbReference>
<dbReference type="InterPro" id="IPR018357">
    <property type="entry name" value="Hexapep_transf_CS"/>
</dbReference>
<dbReference type="EMBL" id="JBHUDC010000008">
    <property type="protein sequence ID" value="MFD1515166.1"/>
    <property type="molecule type" value="Genomic_DNA"/>
</dbReference>
<comment type="catalytic activity">
    <reaction evidence="6">
        <text>L-serine + acetyl-CoA = O-acetyl-L-serine + CoA</text>
        <dbReference type="Rhea" id="RHEA:24560"/>
        <dbReference type="ChEBI" id="CHEBI:33384"/>
        <dbReference type="ChEBI" id="CHEBI:57287"/>
        <dbReference type="ChEBI" id="CHEBI:57288"/>
        <dbReference type="ChEBI" id="CHEBI:58340"/>
        <dbReference type="EC" id="2.3.1.30"/>
    </reaction>
</comment>
<dbReference type="Gene3D" id="2.160.10.10">
    <property type="entry name" value="Hexapeptide repeat proteins"/>
    <property type="match status" value="1"/>
</dbReference>
<organism evidence="8 9">
    <name type="scientific">Halomarina rubra</name>
    <dbReference type="NCBI Taxonomy" id="2071873"/>
    <lineage>
        <taxon>Archaea</taxon>
        <taxon>Methanobacteriati</taxon>
        <taxon>Methanobacteriota</taxon>
        <taxon>Stenosarchaea group</taxon>
        <taxon>Halobacteria</taxon>
        <taxon>Halobacteriales</taxon>
        <taxon>Natronomonadaceae</taxon>
        <taxon>Halomarina</taxon>
    </lineage>
</organism>
<sequence length="189" mass="19526">MFDRLREDVRTALSTDPAAKSALEVALTYPGLHAVWAHRAASRLLDGGHPLAARVVSHLARVATGVEIHPGATLGRRVFIDHGMGVVVGETAEVGDDVKLYHGVTLGGNSPEPVKRHPTLEDGVTVGANATLIGAITVGEGATVGAGSVVVRDVPPATTVAGNPARPLGERDEEPPVSQHPRGSTANEE</sequence>
<evidence type="ECO:0000256" key="6">
    <source>
        <dbReference type="ARBA" id="ARBA00049486"/>
    </source>
</evidence>
<evidence type="ECO:0000256" key="5">
    <source>
        <dbReference type="ARBA" id="ARBA00023315"/>
    </source>
</evidence>
<keyword evidence="5 8" id="KW-0012">Acyltransferase</keyword>
<evidence type="ECO:0000256" key="7">
    <source>
        <dbReference type="SAM" id="MobiDB-lite"/>
    </source>
</evidence>
<dbReference type="GO" id="GO:0009001">
    <property type="term" value="F:serine O-acetyltransferase activity"/>
    <property type="evidence" value="ECO:0007669"/>
    <property type="project" value="UniProtKB-EC"/>
</dbReference>
<evidence type="ECO:0000313" key="9">
    <source>
        <dbReference type="Proteomes" id="UP001597187"/>
    </source>
</evidence>
<dbReference type="InterPro" id="IPR045304">
    <property type="entry name" value="LbH_SAT"/>
</dbReference>
<keyword evidence="9" id="KW-1185">Reference proteome</keyword>
<dbReference type="FunFam" id="2.160.10.10:FF:000007">
    <property type="entry name" value="Serine acetyltransferase"/>
    <property type="match status" value="1"/>
</dbReference>
<dbReference type="RefSeq" id="WP_250875090.1">
    <property type="nucleotide sequence ID" value="NZ_JALXFV010000008.1"/>
</dbReference>
<dbReference type="Pfam" id="PF00132">
    <property type="entry name" value="Hexapep"/>
    <property type="match status" value="1"/>
</dbReference>
<dbReference type="Gene3D" id="1.10.3130.10">
    <property type="entry name" value="serine acetyltransferase, domain 1"/>
    <property type="match status" value="1"/>
</dbReference>
<proteinExistence type="inferred from homology"/>
<evidence type="ECO:0000256" key="3">
    <source>
        <dbReference type="ARBA" id="ARBA00022605"/>
    </source>
</evidence>
<evidence type="ECO:0000313" key="8">
    <source>
        <dbReference type="EMBL" id="MFD1515166.1"/>
    </source>
</evidence>
<dbReference type="GO" id="GO:0006790">
    <property type="term" value="P:sulfur compound metabolic process"/>
    <property type="evidence" value="ECO:0007669"/>
    <property type="project" value="UniProtKB-ARBA"/>
</dbReference>
<dbReference type="InterPro" id="IPR005881">
    <property type="entry name" value="Ser_O-AcTrfase"/>
</dbReference>
<dbReference type="PANTHER" id="PTHR42811">
    <property type="entry name" value="SERINE ACETYLTRANSFERASE"/>
    <property type="match status" value="1"/>
</dbReference>
<dbReference type="InterPro" id="IPR001451">
    <property type="entry name" value="Hexapep"/>
</dbReference>
<dbReference type="NCBIfam" id="NF041874">
    <property type="entry name" value="EPS_EpsC"/>
    <property type="match status" value="1"/>
</dbReference>
<comment type="similarity">
    <text evidence="1">Belongs to the transferase hexapeptide repeat family.</text>
</comment>
<dbReference type="InterPro" id="IPR011004">
    <property type="entry name" value="Trimer_LpxA-like_sf"/>
</dbReference>
<dbReference type="GO" id="GO:0170033">
    <property type="term" value="P:L-amino acid metabolic process"/>
    <property type="evidence" value="ECO:0007669"/>
    <property type="project" value="UniProtKB-ARBA"/>
</dbReference>
<dbReference type="CDD" id="cd03354">
    <property type="entry name" value="LbH_SAT"/>
    <property type="match status" value="1"/>
</dbReference>
<evidence type="ECO:0000256" key="4">
    <source>
        <dbReference type="ARBA" id="ARBA00022679"/>
    </source>
</evidence>
<dbReference type="NCBIfam" id="TIGR01172">
    <property type="entry name" value="cysE"/>
    <property type="match status" value="1"/>
</dbReference>
<dbReference type="PIRSF" id="PIRSF000441">
    <property type="entry name" value="CysE"/>
    <property type="match status" value="1"/>
</dbReference>
<gene>
    <name evidence="8" type="primary">cysE</name>
    <name evidence="8" type="ORF">ACFSBT_17940</name>
</gene>
<comment type="caution">
    <text evidence="8">The sequence shown here is derived from an EMBL/GenBank/DDBJ whole genome shotgun (WGS) entry which is preliminary data.</text>
</comment>
<dbReference type="PROSITE" id="PS00101">
    <property type="entry name" value="HEXAPEP_TRANSFERASES"/>
    <property type="match status" value="1"/>
</dbReference>
<accession>A0ABD6AZY4</accession>
<keyword evidence="3" id="KW-0028">Amino-acid biosynthesis</keyword>
<dbReference type="AlphaFoldDB" id="A0ABD6AZY4"/>
<dbReference type="GO" id="GO:1901607">
    <property type="term" value="P:alpha-amino acid biosynthetic process"/>
    <property type="evidence" value="ECO:0007669"/>
    <property type="project" value="UniProtKB-ARBA"/>
</dbReference>
<protein>
    <recommendedName>
        <fullName evidence="2">serine O-acetyltransferase</fullName>
        <ecNumber evidence="2">2.3.1.30</ecNumber>
    </recommendedName>
</protein>